<dbReference type="Proteomes" id="UP001066276">
    <property type="component" value="Chromosome 3_2"/>
</dbReference>
<evidence type="ECO:0000313" key="3">
    <source>
        <dbReference type="Proteomes" id="UP001066276"/>
    </source>
</evidence>
<protein>
    <submittedName>
        <fullName evidence="2">Uncharacterized protein</fullName>
    </submittedName>
</protein>
<feature type="region of interest" description="Disordered" evidence="1">
    <location>
        <begin position="54"/>
        <end position="75"/>
    </location>
</feature>
<feature type="region of interest" description="Disordered" evidence="1">
    <location>
        <begin position="97"/>
        <end position="120"/>
    </location>
</feature>
<comment type="caution">
    <text evidence="2">The sequence shown here is derived from an EMBL/GenBank/DDBJ whole genome shotgun (WGS) entry which is preliminary data.</text>
</comment>
<dbReference type="AlphaFoldDB" id="A0AAV7TFY6"/>
<evidence type="ECO:0000256" key="1">
    <source>
        <dbReference type="SAM" id="MobiDB-lite"/>
    </source>
</evidence>
<gene>
    <name evidence="2" type="ORF">NDU88_000322</name>
</gene>
<feature type="compositionally biased region" description="Basic residues" evidence="1">
    <location>
        <begin position="103"/>
        <end position="112"/>
    </location>
</feature>
<proteinExistence type="predicted"/>
<reference evidence="2" key="1">
    <citation type="journal article" date="2022" name="bioRxiv">
        <title>Sequencing and chromosome-scale assembly of the giantPleurodeles waltlgenome.</title>
        <authorList>
            <person name="Brown T."/>
            <person name="Elewa A."/>
            <person name="Iarovenko S."/>
            <person name="Subramanian E."/>
            <person name="Araus A.J."/>
            <person name="Petzold A."/>
            <person name="Susuki M."/>
            <person name="Suzuki K.-i.T."/>
            <person name="Hayashi T."/>
            <person name="Toyoda A."/>
            <person name="Oliveira C."/>
            <person name="Osipova E."/>
            <person name="Leigh N.D."/>
            <person name="Simon A."/>
            <person name="Yun M.H."/>
        </authorList>
    </citation>
    <scope>NUCLEOTIDE SEQUENCE</scope>
    <source>
        <strain evidence="2">20211129_DDA</strain>
        <tissue evidence="2">Liver</tissue>
    </source>
</reference>
<name>A0AAV7TFY6_PLEWA</name>
<evidence type="ECO:0000313" key="2">
    <source>
        <dbReference type="EMBL" id="KAJ1175031.1"/>
    </source>
</evidence>
<keyword evidence="3" id="KW-1185">Reference proteome</keyword>
<accession>A0AAV7TFY6</accession>
<sequence>MLLGHAVEPGVERDANHHSYMRQRRSLSIAEHPEALQEGHSCSATQEALYWARVERDSNPTSTGNRGGHFRQPSTWRRYKRDALALWTRCAEPGMERDSNAHHCLRQRKQSAKHPEALQD</sequence>
<feature type="region of interest" description="Disordered" evidence="1">
    <location>
        <begin position="1"/>
        <end position="41"/>
    </location>
</feature>
<dbReference type="EMBL" id="JANPWB010000006">
    <property type="protein sequence ID" value="KAJ1175031.1"/>
    <property type="molecule type" value="Genomic_DNA"/>
</dbReference>
<organism evidence="2 3">
    <name type="scientific">Pleurodeles waltl</name>
    <name type="common">Iberian ribbed newt</name>
    <dbReference type="NCBI Taxonomy" id="8319"/>
    <lineage>
        <taxon>Eukaryota</taxon>
        <taxon>Metazoa</taxon>
        <taxon>Chordata</taxon>
        <taxon>Craniata</taxon>
        <taxon>Vertebrata</taxon>
        <taxon>Euteleostomi</taxon>
        <taxon>Amphibia</taxon>
        <taxon>Batrachia</taxon>
        <taxon>Caudata</taxon>
        <taxon>Salamandroidea</taxon>
        <taxon>Salamandridae</taxon>
        <taxon>Pleurodelinae</taxon>
        <taxon>Pleurodeles</taxon>
    </lineage>
</organism>